<protein>
    <submittedName>
        <fullName evidence="1">Uncharacterized protein</fullName>
    </submittedName>
</protein>
<dbReference type="OrthoDB" id="289228at2759"/>
<organism evidence="1 2">
    <name type="scientific">Paramecium sonneborni</name>
    <dbReference type="NCBI Taxonomy" id="65129"/>
    <lineage>
        <taxon>Eukaryota</taxon>
        <taxon>Sar</taxon>
        <taxon>Alveolata</taxon>
        <taxon>Ciliophora</taxon>
        <taxon>Intramacronucleata</taxon>
        <taxon>Oligohymenophorea</taxon>
        <taxon>Peniculida</taxon>
        <taxon>Parameciidae</taxon>
        <taxon>Paramecium</taxon>
    </lineage>
</organism>
<sequence length="114" mass="13714">MEEIKNLLHFVSEYIMRLRIDQKFQLKMAHIILAILLEKLKSKQEQILQKFGVQEVKKPQSNIIEQIQIRQNGRVLKIMRKVDKKQIFNGFDQAILLKQTFAHRFHFIEVIEKD</sequence>
<accession>A0A8S1RR85</accession>
<evidence type="ECO:0000313" key="2">
    <source>
        <dbReference type="Proteomes" id="UP000692954"/>
    </source>
</evidence>
<keyword evidence="2" id="KW-1185">Reference proteome</keyword>
<reference evidence="1" key="1">
    <citation type="submission" date="2021-01" db="EMBL/GenBank/DDBJ databases">
        <authorList>
            <consortium name="Genoscope - CEA"/>
            <person name="William W."/>
        </authorList>
    </citation>
    <scope>NUCLEOTIDE SEQUENCE</scope>
</reference>
<dbReference type="Proteomes" id="UP000692954">
    <property type="component" value="Unassembled WGS sequence"/>
</dbReference>
<gene>
    <name evidence="1" type="ORF">PSON_ATCC_30995.1.T2220011</name>
</gene>
<comment type="caution">
    <text evidence="1">The sequence shown here is derived from an EMBL/GenBank/DDBJ whole genome shotgun (WGS) entry which is preliminary data.</text>
</comment>
<proteinExistence type="predicted"/>
<evidence type="ECO:0000313" key="1">
    <source>
        <dbReference type="EMBL" id="CAD8129425.1"/>
    </source>
</evidence>
<dbReference type="EMBL" id="CAJJDN010000222">
    <property type="protein sequence ID" value="CAD8129425.1"/>
    <property type="molecule type" value="Genomic_DNA"/>
</dbReference>
<dbReference type="AlphaFoldDB" id="A0A8S1RR85"/>
<name>A0A8S1RR85_9CILI</name>